<organism evidence="1 2">
    <name type="scientific">Ramazzottius varieornatus</name>
    <name type="common">Water bear</name>
    <name type="synonym">Tardigrade</name>
    <dbReference type="NCBI Taxonomy" id="947166"/>
    <lineage>
        <taxon>Eukaryota</taxon>
        <taxon>Metazoa</taxon>
        <taxon>Ecdysozoa</taxon>
        <taxon>Tardigrada</taxon>
        <taxon>Eutardigrada</taxon>
        <taxon>Parachela</taxon>
        <taxon>Hypsibioidea</taxon>
        <taxon>Ramazzottiidae</taxon>
        <taxon>Ramazzottius</taxon>
    </lineage>
</organism>
<comment type="caution">
    <text evidence="1">The sequence shown here is derived from an EMBL/GenBank/DDBJ whole genome shotgun (WGS) entry which is preliminary data.</text>
</comment>
<proteinExistence type="predicted"/>
<protein>
    <submittedName>
        <fullName evidence="1">Uncharacterized protein</fullName>
    </submittedName>
</protein>
<reference evidence="1 2" key="1">
    <citation type="journal article" date="2016" name="Nat. Commun.">
        <title>Extremotolerant tardigrade genome and improved radiotolerance of human cultured cells by tardigrade-unique protein.</title>
        <authorList>
            <person name="Hashimoto T."/>
            <person name="Horikawa D.D."/>
            <person name="Saito Y."/>
            <person name="Kuwahara H."/>
            <person name="Kozuka-Hata H."/>
            <person name="Shin-I T."/>
            <person name="Minakuchi Y."/>
            <person name="Ohishi K."/>
            <person name="Motoyama A."/>
            <person name="Aizu T."/>
            <person name="Enomoto A."/>
            <person name="Kondo K."/>
            <person name="Tanaka S."/>
            <person name="Hara Y."/>
            <person name="Koshikawa S."/>
            <person name="Sagara H."/>
            <person name="Miura T."/>
            <person name="Yokobori S."/>
            <person name="Miyagawa K."/>
            <person name="Suzuki Y."/>
            <person name="Kubo T."/>
            <person name="Oyama M."/>
            <person name="Kohara Y."/>
            <person name="Fujiyama A."/>
            <person name="Arakawa K."/>
            <person name="Katayama T."/>
            <person name="Toyoda A."/>
            <person name="Kunieda T."/>
        </authorList>
    </citation>
    <scope>NUCLEOTIDE SEQUENCE [LARGE SCALE GENOMIC DNA]</scope>
    <source>
        <strain evidence="1 2">YOKOZUNA-1</strain>
    </source>
</reference>
<sequence length="147" mass="16921">MSRAVDQMMKVISHWIVRRHNNCVSRAQISKAKGAHLEFVVRVKYFMVTGSVSSAFALGQETIHQCGINRYVVRAMKVVSAYRADLITVTRWPNQALMTGCTHHLPPQCGGTCESIRYEGYWFRVNFKMLLSRELCCEKLPKQTHWT</sequence>
<keyword evidence="2" id="KW-1185">Reference proteome</keyword>
<accession>A0A1D1VQG3</accession>
<name>A0A1D1VQG3_RAMVA</name>
<dbReference type="Proteomes" id="UP000186922">
    <property type="component" value="Unassembled WGS sequence"/>
</dbReference>
<dbReference type="EMBL" id="BDGG01000010">
    <property type="protein sequence ID" value="GAV03817.1"/>
    <property type="molecule type" value="Genomic_DNA"/>
</dbReference>
<gene>
    <name evidence="1" type="primary">RvY_14193-1</name>
    <name evidence="1" type="synonym">RvY_14193.1</name>
    <name evidence="1" type="ORF">RvY_14193</name>
</gene>
<dbReference type="AlphaFoldDB" id="A0A1D1VQG3"/>
<evidence type="ECO:0000313" key="1">
    <source>
        <dbReference type="EMBL" id="GAV03817.1"/>
    </source>
</evidence>
<evidence type="ECO:0000313" key="2">
    <source>
        <dbReference type="Proteomes" id="UP000186922"/>
    </source>
</evidence>